<dbReference type="Gene3D" id="3.10.120.10">
    <property type="entry name" value="Cytochrome b5-like heme/steroid binding domain"/>
    <property type="match status" value="1"/>
</dbReference>
<dbReference type="GO" id="GO:0004460">
    <property type="term" value="F:L-lactate dehydrogenase (cytochrome) activity"/>
    <property type="evidence" value="ECO:0007669"/>
    <property type="project" value="TreeGrafter"/>
</dbReference>
<evidence type="ECO:0000256" key="4">
    <source>
        <dbReference type="SAM" id="MobiDB-lite"/>
    </source>
</evidence>
<keyword evidence="2" id="KW-0560">Oxidoreductase</keyword>
<feature type="domain" description="Cytochrome b5 heme-binding" evidence="5">
    <location>
        <begin position="713"/>
        <end position="790"/>
    </location>
</feature>
<dbReference type="InterPro" id="IPR036400">
    <property type="entry name" value="Cyt_B5-like_heme/steroid_sf"/>
</dbReference>
<dbReference type="GO" id="GO:0006089">
    <property type="term" value="P:lactate metabolic process"/>
    <property type="evidence" value="ECO:0007669"/>
    <property type="project" value="TreeGrafter"/>
</dbReference>
<evidence type="ECO:0000256" key="2">
    <source>
        <dbReference type="ARBA" id="ARBA00023002"/>
    </source>
</evidence>
<dbReference type="PROSITE" id="PS50255">
    <property type="entry name" value="CYTOCHROME_B5_2"/>
    <property type="match status" value="1"/>
</dbReference>
<evidence type="ECO:0000313" key="7">
    <source>
        <dbReference type="EMBL" id="RSH90020.1"/>
    </source>
</evidence>
<dbReference type="Pfam" id="PF00173">
    <property type="entry name" value="Cyt-b5"/>
    <property type="match status" value="1"/>
</dbReference>
<evidence type="ECO:0000256" key="3">
    <source>
        <dbReference type="ARBA" id="ARBA00023242"/>
    </source>
</evidence>
<feature type="region of interest" description="Disordered" evidence="4">
    <location>
        <begin position="989"/>
        <end position="1011"/>
    </location>
</feature>
<dbReference type="GO" id="GO:0006351">
    <property type="term" value="P:DNA-templated transcription"/>
    <property type="evidence" value="ECO:0007669"/>
    <property type="project" value="InterPro"/>
</dbReference>
<evidence type="ECO:0000256" key="1">
    <source>
        <dbReference type="ARBA" id="ARBA00001917"/>
    </source>
</evidence>
<dbReference type="OrthoDB" id="1925334at2759"/>
<dbReference type="Pfam" id="PF04082">
    <property type="entry name" value="Fungal_trans"/>
    <property type="match status" value="1"/>
</dbReference>
<dbReference type="STRING" id="1890683.A0A427YG34"/>
<dbReference type="PROSITE" id="PS00557">
    <property type="entry name" value="FMN_HYDROXY_ACID_DH_1"/>
    <property type="match status" value="1"/>
</dbReference>
<comment type="caution">
    <text evidence="7">The sequence shown here is derived from an EMBL/GenBank/DDBJ whole genome shotgun (WGS) entry which is preliminary data.</text>
</comment>
<dbReference type="InterPro" id="IPR007219">
    <property type="entry name" value="XnlR_reg_dom"/>
</dbReference>
<protein>
    <submittedName>
        <fullName evidence="7">Cytochrome b2, mitochondrial</fullName>
    </submittedName>
</protein>
<dbReference type="SUPFAM" id="SSF51395">
    <property type="entry name" value="FMN-linked oxidoreductases"/>
    <property type="match status" value="1"/>
</dbReference>
<dbReference type="CDD" id="cd12148">
    <property type="entry name" value="fungal_TF_MHR"/>
    <property type="match status" value="1"/>
</dbReference>
<accession>A0A427YG34</accession>
<dbReference type="InterPro" id="IPR000262">
    <property type="entry name" value="FMN-dep_DH"/>
</dbReference>
<dbReference type="InterPro" id="IPR037396">
    <property type="entry name" value="FMN_HAD"/>
</dbReference>
<dbReference type="PANTHER" id="PTHR10578">
    <property type="entry name" value="S -2-HYDROXY-ACID OXIDASE-RELATED"/>
    <property type="match status" value="1"/>
</dbReference>
<dbReference type="InterPro" id="IPR013785">
    <property type="entry name" value="Aldolase_TIM"/>
</dbReference>
<dbReference type="PROSITE" id="PS51349">
    <property type="entry name" value="FMN_HYDROXY_ACID_DH_2"/>
    <property type="match status" value="1"/>
</dbReference>
<dbReference type="Proteomes" id="UP000279259">
    <property type="component" value="Unassembled WGS sequence"/>
</dbReference>
<dbReference type="SMART" id="SM01117">
    <property type="entry name" value="Cyt-b5"/>
    <property type="match status" value="1"/>
</dbReference>
<dbReference type="PANTHER" id="PTHR10578:SF101">
    <property type="entry name" value="L-LACTATE DEHYDROGENASE (CYTOCHROME B2)"/>
    <property type="match status" value="1"/>
</dbReference>
<dbReference type="Gene3D" id="3.20.20.70">
    <property type="entry name" value="Aldolase class I"/>
    <property type="match status" value="1"/>
</dbReference>
<reference evidence="7 8" key="1">
    <citation type="submission" date="2018-11" db="EMBL/GenBank/DDBJ databases">
        <title>Genome sequence of Saitozyma podzolica DSM 27192.</title>
        <authorList>
            <person name="Aliyu H."/>
            <person name="Gorte O."/>
            <person name="Ochsenreither K."/>
        </authorList>
    </citation>
    <scope>NUCLEOTIDE SEQUENCE [LARGE SCALE GENOMIC DNA]</scope>
    <source>
        <strain evidence="7 8">DSM 27192</strain>
    </source>
</reference>
<evidence type="ECO:0000313" key="8">
    <source>
        <dbReference type="Proteomes" id="UP000279259"/>
    </source>
</evidence>
<comment type="cofactor">
    <cofactor evidence="1">
        <name>FMN</name>
        <dbReference type="ChEBI" id="CHEBI:58210"/>
    </cofactor>
</comment>
<proteinExistence type="predicted"/>
<dbReference type="InterPro" id="IPR008259">
    <property type="entry name" value="FMN_hydac_DH_AS"/>
</dbReference>
<dbReference type="InterPro" id="IPR001199">
    <property type="entry name" value="Cyt_B5-like_heme/steroid-bd"/>
</dbReference>
<feature type="domain" description="FMN hydroxy acid dehydrogenase" evidence="6">
    <location>
        <begin position="816"/>
        <end position="1171"/>
    </location>
</feature>
<keyword evidence="3" id="KW-0539">Nucleus</keyword>
<evidence type="ECO:0000259" key="5">
    <source>
        <dbReference type="PROSITE" id="PS50255"/>
    </source>
</evidence>
<name>A0A427YG34_9TREE</name>
<dbReference type="GO" id="GO:0008270">
    <property type="term" value="F:zinc ion binding"/>
    <property type="evidence" value="ECO:0007669"/>
    <property type="project" value="InterPro"/>
</dbReference>
<keyword evidence="8" id="KW-1185">Reference proteome</keyword>
<sequence>MSDEEDALRHLREARVLGVCEERQSIGLPLSDAPDAPTLIHDAMGSPHAPMLSSPASHTSSAPFVGPPDALELPSNSAIAPQIPLHASERSSFISQVEDKLLYRARHDFGLELHLALLPETVFGNRPRRYHGLDDIGLTPGAPASASTAREWIQVHFEGIHHNTPFLHLPLIYRICDGMFGSPIDPRQRSIPEPNPDELALLFAVMALGRLRAETWDPVLCRYRQLSQDTPRTDEPAERFGDVSLALFNLANEQLDNLASPSELAVQALHLLHTFVSNTMMNRRSRDYVARAVMMAHEMGLNRSIPQGFQSVDNGSLKRRAILYLYVYFSDVYLSALDAQPPLIKSTDFDPHVFDRIIISTPQSGLSTPVESTSSGLAAFVDLVCVQGRILESLYSNAPSTGHVEQILSLDHKLESLRAKLGDRTFGLERGNNREERARTAGRLLRQIHYNWCRIAVRAPDIDDALLGHSSVAVCSRAAMSLLSLYRQVCTAGLLNLPWMQLRRISTALQLVFLAFFRGEVLVDEAEQAMDNTLLVLDILGTRWRAATVSATSFKQLATASGLRHRDAQQVTAPPGGSLFPDAFGNEVPLDPNTMLPGVESSILDGFIHQAKTLARAARAQVRRAINPSRCSRGYSTIVTTPRTYSALGIGVAGLLAAATAYELGWLRPVRLDSANDDLKTRRGSAAGSDSGHMMYSLQSNTAPGVNAGAQAETYIPMKEVARHNLAQDAWVVVDGKVYDVTDFHKHHPGGSAIIVGNAGRDVTELFRPIHPPGTLENNLAPEHFKGVIDPAEAEQTRRAYRAEQQKLKDARDGLPAVETMLGIDELEEAAKSCMTARAVDYYSAGSCDGYSVANNRDSFRKCRLVPRILRDVSSIRPQTTIFGVESPLPIYVAPASNAVLGHPDGELNITRGASATGIVQAVSAAASYSLTDILDEKDRVDEESGRKMGMVYQVYFQRDRSKTEAQVREAVEGGVQALVLTVDSNVGDNRQSTEKLKGSRGSAEPGVHMDPITTTPTFHDSRLNWADIPWLQELAGGLPIYLKGDVRRAKETGLAGCILSNHGGRQLDQARSGFESLRSIHAEDPQLLKDFEVYVDGGIRRGSDVLKALAFGARGVGLGRPFLYAQAAYGDQGVIRAVRILENEIVTGMRLLGLKSIDEITPSMVECLQEVWK</sequence>
<dbReference type="SUPFAM" id="SSF55856">
    <property type="entry name" value="Cytochrome b5-like heme/steroid binding domain"/>
    <property type="match status" value="1"/>
</dbReference>
<gene>
    <name evidence="7" type="primary">CYB2_3</name>
    <name evidence="7" type="ORF">EHS25_001353</name>
</gene>
<evidence type="ECO:0000259" key="6">
    <source>
        <dbReference type="PROSITE" id="PS51349"/>
    </source>
</evidence>
<dbReference type="EMBL" id="RSCD01000011">
    <property type="protein sequence ID" value="RSH90020.1"/>
    <property type="molecule type" value="Genomic_DNA"/>
</dbReference>
<dbReference type="AlphaFoldDB" id="A0A427YG34"/>
<dbReference type="Pfam" id="PF01070">
    <property type="entry name" value="FMN_dh"/>
    <property type="match status" value="1"/>
</dbReference>
<organism evidence="7 8">
    <name type="scientific">Saitozyma podzolica</name>
    <dbReference type="NCBI Taxonomy" id="1890683"/>
    <lineage>
        <taxon>Eukaryota</taxon>
        <taxon>Fungi</taxon>
        <taxon>Dikarya</taxon>
        <taxon>Basidiomycota</taxon>
        <taxon>Agaricomycotina</taxon>
        <taxon>Tremellomycetes</taxon>
        <taxon>Tremellales</taxon>
        <taxon>Trimorphomycetaceae</taxon>
        <taxon>Saitozyma</taxon>
    </lineage>
</organism>
<dbReference type="GO" id="GO:0003677">
    <property type="term" value="F:DNA binding"/>
    <property type="evidence" value="ECO:0007669"/>
    <property type="project" value="InterPro"/>
</dbReference>